<dbReference type="EMBL" id="CAMAPE010000046">
    <property type="protein sequence ID" value="CAH9104877.1"/>
    <property type="molecule type" value="Genomic_DNA"/>
</dbReference>
<accession>A0A9P1EGK4</accession>
<dbReference type="Proteomes" id="UP001152484">
    <property type="component" value="Unassembled WGS sequence"/>
</dbReference>
<organism evidence="1 2">
    <name type="scientific">Cuscuta europaea</name>
    <name type="common">European dodder</name>
    <dbReference type="NCBI Taxonomy" id="41803"/>
    <lineage>
        <taxon>Eukaryota</taxon>
        <taxon>Viridiplantae</taxon>
        <taxon>Streptophyta</taxon>
        <taxon>Embryophyta</taxon>
        <taxon>Tracheophyta</taxon>
        <taxon>Spermatophyta</taxon>
        <taxon>Magnoliopsida</taxon>
        <taxon>eudicotyledons</taxon>
        <taxon>Gunneridae</taxon>
        <taxon>Pentapetalae</taxon>
        <taxon>asterids</taxon>
        <taxon>lamiids</taxon>
        <taxon>Solanales</taxon>
        <taxon>Convolvulaceae</taxon>
        <taxon>Cuscuteae</taxon>
        <taxon>Cuscuta</taxon>
        <taxon>Cuscuta subgen. Cuscuta</taxon>
    </lineage>
</organism>
<sequence>MSSLEQHSCNVSVQGSSLFFPVFFFSFSHIEDNVTLSVGEGLNLNCKIVISPPSVVPLGSVIFFQKCPA</sequence>
<name>A0A9P1EGK4_CUSEU</name>
<protein>
    <submittedName>
        <fullName evidence="1">Uncharacterized protein</fullName>
    </submittedName>
</protein>
<evidence type="ECO:0000313" key="2">
    <source>
        <dbReference type="Proteomes" id="UP001152484"/>
    </source>
</evidence>
<evidence type="ECO:0000313" key="1">
    <source>
        <dbReference type="EMBL" id="CAH9104877.1"/>
    </source>
</evidence>
<proteinExistence type="predicted"/>
<reference evidence="1" key="1">
    <citation type="submission" date="2022-07" db="EMBL/GenBank/DDBJ databases">
        <authorList>
            <person name="Macas J."/>
            <person name="Novak P."/>
            <person name="Neumann P."/>
        </authorList>
    </citation>
    <scope>NUCLEOTIDE SEQUENCE</scope>
</reference>
<gene>
    <name evidence="1" type="ORF">CEURO_LOCUS16725</name>
</gene>
<dbReference type="AlphaFoldDB" id="A0A9P1EGK4"/>
<comment type="caution">
    <text evidence="1">The sequence shown here is derived from an EMBL/GenBank/DDBJ whole genome shotgun (WGS) entry which is preliminary data.</text>
</comment>
<keyword evidence="2" id="KW-1185">Reference proteome</keyword>